<evidence type="ECO:0000313" key="2">
    <source>
        <dbReference type="Proteomes" id="UP001634394"/>
    </source>
</evidence>
<proteinExistence type="predicted"/>
<dbReference type="AlphaFoldDB" id="A0ABD3VNS1"/>
<name>A0ABD3VNS1_SINWO</name>
<protein>
    <submittedName>
        <fullName evidence="1">Uncharacterized protein</fullName>
    </submittedName>
</protein>
<evidence type="ECO:0000313" key="1">
    <source>
        <dbReference type="EMBL" id="KAL3863025.1"/>
    </source>
</evidence>
<keyword evidence="2" id="KW-1185">Reference proteome</keyword>
<reference evidence="1 2" key="1">
    <citation type="submission" date="2024-11" db="EMBL/GenBank/DDBJ databases">
        <title>Chromosome-level genome assembly of the freshwater bivalve Anodonta woodiana.</title>
        <authorList>
            <person name="Chen X."/>
        </authorList>
    </citation>
    <scope>NUCLEOTIDE SEQUENCE [LARGE SCALE GENOMIC DNA]</scope>
    <source>
        <strain evidence="1">MN2024</strain>
        <tissue evidence="1">Gills</tissue>
    </source>
</reference>
<dbReference type="EMBL" id="JBJQND010000010">
    <property type="protein sequence ID" value="KAL3863025.1"/>
    <property type="molecule type" value="Genomic_DNA"/>
</dbReference>
<organism evidence="1 2">
    <name type="scientific">Sinanodonta woodiana</name>
    <name type="common">Chinese pond mussel</name>
    <name type="synonym">Anodonta woodiana</name>
    <dbReference type="NCBI Taxonomy" id="1069815"/>
    <lineage>
        <taxon>Eukaryota</taxon>
        <taxon>Metazoa</taxon>
        <taxon>Spiralia</taxon>
        <taxon>Lophotrochozoa</taxon>
        <taxon>Mollusca</taxon>
        <taxon>Bivalvia</taxon>
        <taxon>Autobranchia</taxon>
        <taxon>Heteroconchia</taxon>
        <taxon>Palaeoheterodonta</taxon>
        <taxon>Unionida</taxon>
        <taxon>Unionoidea</taxon>
        <taxon>Unionidae</taxon>
        <taxon>Unioninae</taxon>
        <taxon>Sinanodonta</taxon>
    </lineage>
</organism>
<accession>A0ABD3VNS1</accession>
<sequence length="103" mass="11792">MAALGLYQKFDSDASPVLNHFAKHLECTLLVTQKDYRNQIVANVNRVLFKLHPNSENPDALADTEVKEYFNCMQQDLSSNSKNNYIKASGMNVMMYHYVFLGK</sequence>
<gene>
    <name evidence="1" type="ORF">ACJMK2_004807</name>
</gene>
<dbReference type="Proteomes" id="UP001634394">
    <property type="component" value="Unassembled WGS sequence"/>
</dbReference>
<comment type="caution">
    <text evidence="1">The sequence shown here is derived from an EMBL/GenBank/DDBJ whole genome shotgun (WGS) entry which is preliminary data.</text>
</comment>